<evidence type="ECO:0000256" key="2">
    <source>
        <dbReference type="ARBA" id="ARBA00023157"/>
    </source>
</evidence>
<keyword evidence="3" id="KW-0325">Glycoprotein</keyword>
<comment type="caution">
    <text evidence="5">The sequence shown here is derived from an EMBL/GenBank/DDBJ whole genome shotgun (WGS) entry which is preliminary data.</text>
</comment>
<dbReference type="AlphaFoldDB" id="A0A8S0Z5I4"/>
<dbReference type="PRINTS" id="PR00847">
    <property type="entry name" value="HYALURONDASE"/>
</dbReference>
<dbReference type="Gene3D" id="3.20.20.70">
    <property type="entry name" value="Aldolase class I"/>
    <property type="match status" value="1"/>
</dbReference>
<keyword evidence="2" id="KW-1015">Disulfide bond</keyword>
<dbReference type="EC" id="3.2.1.35" evidence="4"/>
<dbReference type="Pfam" id="PF01630">
    <property type="entry name" value="Glyco_hydro_56"/>
    <property type="match status" value="1"/>
</dbReference>
<dbReference type="InterPro" id="IPR018155">
    <property type="entry name" value="Hyaluronidase"/>
</dbReference>
<dbReference type="InterPro" id="IPR001329">
    <property type="entry name" value="Venom_Hyaluronidase"/>
</dbReference>
<keyword evidence="4" id="KW-0326">Glycosidase</keyword>
<dbReference type="PANTHER" id="PTHR11769">
    <property type="entry name" value="HYALURONIDASE"/>
    <property type="match status" value="1"/>
</dbReference>
<accession>A0A8S0Z5I4</accession>
<evidence type="ECO:0000313" key="6">
    <source>
        <dbReference type="Proteomes" id="UP000494256"/>
    </source>
</evidence>
<sequence>MRVSYYVVRMPEPLASPEFKVYWNVPTMQCKSKNIIFDNLFEKYGIIHNTDDIYRGNEIAILYDPGNFPALIKNSSTGEIKYRNGGVPQEGDLMDHLQNFKKEMDKSIPNEDFSGVGIIDFESWRPILRQNFGSLTPYKDVSYDIEKKRHWWWNKQRIENEAKRRFNAAGRDFMHATISLAKKMRPKARWGYYGYPQCFNRPYNSHPEECAEDIPGENNRIPWLWEDSTALFPSVYCADDVTGNRLAAFIKGRIKESERVRVKPSTPILPYWWFRYRDGGYFKEQDLETTFSTFHNSKASGFIIWGSSKDVNTKIKCTELKKYLTDILGPAVAKYTKVTRRINDEPADGAQVIFKPEAVTEFDPDYHWEPPVNYSSNIEHIVEGELKTKKEDEPTADGNVLIDIILNRIANFCLTNCDSKNEVKLDSTTVLTTKDPFAATTPKITTTVRPVEAMTTEYSNTGTTVNHETVLYDYLDTSSLPSTTSVGAESKEFTTIGIYVEDDDTSEFNTSLNNIEINTEDFREIERTQQSTETISRLEDNNAINFVNNTSSFNETRDEKKNSTINAKEIDLTVTKYNFNTTTTIIPKLYKINNNNLVNFSSTFTNAPNFSSNDTSVEYFSPESRTNLSDTRPSNLHITTTPASRPDPINWRKFYVDLLNLPNLVKKEFGTTNENEVETTAAPELVEQVLVSVSAASPAVAFNLWLLYSVYISGFLSFSS</sequence>
<evidence type="ECO:0000256" key="4">
    <source>
        <dbReference type="RuleBase" id="RU610713"/>
    </source>
</evidence>
<evidence type="ECO:0000313" key="5">
    <source>
        <dbReference type="EMBL" id="CAB3225697.1"/>
    </source>
</evidence>
<reference evidence="5 6" key="1">
    <citation type="submission" date="2020-04" db="EMBL/GenBank/DDBJ databases">
        <authorList>
            <person name="Wallbank WR R."/>
            <person name="Pardo Diaz C."/>
            <person name="Kozak K."/>
            <person name="Martin S."/>
            <person name="Jiggins C."/>
            <person name="Moest M."/>
            <person name="Warren A I."/>
            <person name="Byers J.R.P. K."/>
            <person name="Montejo-Kovacevich G."/>
            <person name="Yen C E."/>
        </authorList>
    </citation>
    <scope>NUCLEOTIDE SEQUENCE [LARGE SCALE GENOMIC DNA]</scope>
</reference>
<gene>
    <name evidence="5" type="ORF">APLA_LOCUS2379</name>
</gene>
<dbReference type="PRINTS" id="PR00846">
    <property type="entry name" value="GLHYDRLASE56"/>
</dbReference>
<dbReference type="GO" id="GO:0005975">
    <property type="term" value="P:carbohydrate metabolic process"/>
    <property type="evidence" value="ECO:0007669"/>
    <property type="project" value="InterPro"/>
</dbReference>
<dbReference type="Proteomes" id="UP000494256">
    <property type="component" value="Unassembled WGS sequence"/>
</dbReference>
<dbReference type="GO" id="GO:0006952">
    <property type="term" value="P:defense response"/>
    <property type="evidence" value="ECO:0007669"/>
    <property type="project" value="InterPro"/>
</dbReference>
<evidence type="ECO:0000256" key="3">
    <source>
        <dbReference type="ARBA" id="ARBA00023180"/>
    </source>
</evidence>
<keyword evidence="4" id="KW-0378">Hydrolase</keyword>
<evidence type="ECO:0000256" key="1">
    <source>
        <dbReference type="ARBA" id="ARBA00008871"/>
    </source>
</evidence>
<proteinExistence type="inferred from homology"/>
<dbReference type="EMBL" id="CADEBD010000226">
    <property type="protein sequence ID" value="CAB3225697.1"/>
    <property type="molecule type" value="Genomic_DNA"/>
</dbReference>
<organism evidence="5 6">
    <name type="scientific">Arctia plantaginis</name>
    <name type="common">Wood tiger moth</name>
    <name type="synonym">Phalaena plantaginis</name>
    <dbReference type="NCBI Taxonomy" id="874455"/>
    <lineage>
        <taxon>Eukaryota</taxon>
        <taxon>Metazoa</taxon>
        <taxon>Ecdysozoa</taxon>
        <taxon>Arthropoda</taxon>
        <taxon>Hexapoda</taxon>
        <taxon>Insecta</taxon>
        <taxon>Pterygota</taxon>
        <taxon>Neoptera</taxon>
        <taxon>Endopterygota</taxon>
        <taxon>Lepidoptera</taxon>
        <taxon>Glossata</taxon>
        <taxon>Ditrysia</taxon>
        <taxon>Noctuoidea</taxon>
        <taxon>Erebidae</taxon>
        <taxon>Arctiinae</taxon>
        <taxon>Arctia</taxon>
    </lineage>
</organism>
<dbReference type="InterPro" id="IPR017853">
    <property type="entry name" value="GH"/>
</dbReference>
<comment type="similarity">
    <text evidence="1 4">Belongs to the glycosyl hydrolase 56 family.</text>
</comment>
<dbReference type="GO" id="GO:0030214">
    <property type="term" value="P:hyaluronan catabolic process"/>
    <property type="evidence" value="ECO:0007669"/>
    <property type="project" value="TreeGrafter"/>
</dbReference>
<dbReference type="PANTHER" id="PTHR11769:SF35">
    <property type="entry name" value="HYALURONIDASE"/>
    <property type="match status" value="1"/>
</dbReference>
<dbReference type="GO" id="GO:0004415">
    <property type="term" value="F:hyalurononglucosaminidase activity"/>
    <property type="evidence" value="ECO:0007669"/>
    <property type="project" value="UniProtKB-UniRule"/>
</dbReference>
<protein>
    <recommendedName>
        <fullName evidence="4">Hyaluronidase</fullName>
        <ecNumber evidence="4">3.2.1.35</ecNumber>
    </recommendedName>
</protein>
<dbReference type="SUPFAM" id="SSF51445">
    <property type="entry name" value="(Trans)glycosidases"/>
    <property type="match status" value="1"/>
</dbReference>
<dbReference type="InterPro" id="IPR013785">
    <property type="entry name" value="Aldolase_TIM"/>
</dbReference>
<name>A0A8S0Z5I4_ARCPL</name>
<comment type="catalytic activity">
    <reaction evidence="4">
        <text>Random hydrolysis of (1-&gt;4)-linkages between N-acetyl-beta-D-glucosamine and D-glucuronate residues in hyaluronate.</text>
        <dbReference type="EC" id="3.2.1.35"/>
    </reaction>
</comment>